<feature type="compositionally biased region" description="Polar residues" evidence="8">
    <location>
        <begin position="259"/>
        <end position="273"/>
    </location>
</feature>
<dbReference type="Gene3D" id="3.40.50.1820">
    <property type="entry name" value="alpha/beta hydrolase"/>
    <property type="match status" value="1"/>
</dbReference>
<evidence type="ECO:0000256" key="7">
    <source>
        <dbReference type="ARBA" id="ARBA00023136"/>
    </source>
</evidence>
<evidence type="ECO:0000313" key="10">
    <source>
        <dbReference type="EMBL" id="GJN31128.1"/>
    </source>
</evidence>
<dbReference type="PANTHER" id="PTHR45763">
    <property type="entry name" value="HYDROLASE, ALPHA/BETA FOLD FAMILY PROTEIN, EXPRESSED-RELATED"/>
    <property type="match status" value="1"/>
</dbReference>
<dbReference type="PANTHER" id="PTHR45763:SF8">
    <property type="entry name" value="ALPHA_BETA-HYDROLASES SUPERFAMILY PROTEIN"/>
    <property type="match status" value="1"/>
</dbReference>
<dbReference type="Proteomes" id="UP001054889">
    <property type="component" value="Unassembled WGS sequence"/>
</dbReference>
<comment type="caution">
    <text evidence="10">The sequence shown here is derived from an EMBL/GenBank/DDBJ whole genome shotgun (WGS) entry which is preliminary data.</text>
</comment>
<feature type="transmembrane region" description="Helical" evidence="9">
    <location>
        <begin position="352"/>
        <end position="374"/>
    </location>
</feature>
<reference evidence="10" key="2">
    <citation type="submission" date="2021-12" db="EMBL/GenBank/DDBJ databases">
        <title>Resequencing data analysis of finger millet.</title>
        <authorList>
            <person name="Hatakeyama M."/>
            <person name="Aluri S."/>
            <person name="Balachadran M.T."/>
            <person name="Sivarajan S.R."/>
            <person name="Poveda L."/>
            <person name="Shimizu-Inatsugi R."/>
            <person name="Schlapbach R."/>
            <person name="Sreeman S.M."/>
            <person name="Shimizu K.K."/>
        </authorList>
    </citation>
    <scope>NUCLEOTIDE SEQUENCE</scope>
</reference>
<dbReference type="Pfam" id="PF14138">
    <property type="entry name" value="COX16"/>
    <property type="match status" value="1"/>
</dbReference>
<sequence length="442" mass="49511">MAAATTMTWHEELSTLVDTGISLPGAGVDAAPPAVNVGPVGADKFWVVGYSGGGMHAWSALRYIPERVAGAAMFAPIANPYDSKMTKDERRKTWESWSTKRKLMHILARRFPSLLPLFYRRSFLSGKQGQPESWLSLSLGKKDKTLLEGPMFQAFWERNVAESVRQADAQPFVEEAVLQVSDWGFSLSDIQTQKKEDRGFFELIKSMFNQVEREWVGFLGPIHIWQIEGLFFTAHQTALLRASPKDRTIRRSPKRSKQTRLVSTANRTRTQGQTRATPTPPVPPTVSSSDGSSTHRSSCLAFSSLERGTNLRFSSSSKLVMSATQNVNQVESTAKSFKQASQFKRWGRKHPFVRYGLPLISLTVFGAVGLAHLIQGSKEVTKEKEDMEWEVVETTKALSRTGPVEGAYKPKKLSLEDELKALQQKVDINSYDYKPIPRPNEK</sequence>
<gene>
    <name evidence="10" type="primary">gb19487</name>
    <name evidence="10" type="ORF">PR202_gb19487</name>
</gene>
<reference evidence="10" key="1">
    <citation type="journal article" date="2018" name="DNA Res.">
        <title>Multiple hybrid de novo genome assembly of finger millet, an orphan allotetraploid crop.</title>
        <authorList>
            <person name="Hatakeyama M."/>
            <person name="Aluri S."/>
            <person name="Balachadran M.T."/>
            <person name="Sivarajan S.R."/>
            <person name="Patrignani A."/>
            <person name="Gruter S."/>
            <person name="Poveda L."/>
            <person name="Shimizu-Inatsugi R."/>
            <person name="Baeten J."/>
            <person name="Francoijs K.J."/>
            <person name="Nataraja K.N."/>
            <person name="Reddy Y.A.N."/>
            <person name="Phadnis S."/>
            <person name="Ravikumar R.L."/>
            <person name="Schlapbach R."/>
            <person name="Sreeman S.M."/>
            <person name="Shimizu K.K."/>
        </authorList>
    </citation>
    <scope>NUCLEOTIDE SEQUENCE</scope>
</reference>
<keyword evidence="6" id="KW-0496">Mitochondrion</keyword>
<dbReference type="GO" id="GO:0005743">
    <property type="term" value="C:mitochondrial inner membrane"/>
    <property type="evidence" value="ECO:0007669"/>
    <property type="project" value="UniProtKB-SubCell"/>
</dbReference>
<evidence type="ECO:0000313" key="11">
    <source>
        <dbReference type="Proteomes" id="UP001054889"/>
    </source>
</evidence>
<evidence type="ECO:0000256" key="4">
    <source>
        <dbReference type="ARBA" id="ARBA00022792"/>
    </source>
</evidence>
<feature type="region of interest" description="Disordered" evidence="8">
    <location>
        <begin position="243"/>
        <end position="294"/>
    </location>
</feature>
<keyword evidence="3 9" id="KW-0812">Transmembrane</keyword>
<dbReference type="SUPFAM" id="SSF53474">
    <property type="entry name" value="alpha/beta-Hydrolases"/>
    <property type="match status" value="1"/>
</dbReference>
<dbReference type="InterPro" id="IPR029058">
    <property type="entry name" value="AB_hydrolase_fold"/>
</dbReference>
<name>A0AAV5F8D7_ELECO</name>
<dbReference type="EMBL" id="BQKI01000082">
    <property type="protein sequence ID" value="GJN31128.1"/>
    <property type="molecule type" value="Genomic_DNA"/>
</dbReference>
<evidence type="ECO:0000256" key="2">
    <source>
        <dbReference type="ARBA" id="ARBA00008370"/>
    </source>
</evidence>
<comment type="subcellular location">
    <subcellularLocation>
        <location evidence="1">Mitochondrion inner membrane</location>
        <topology evidence="1">Single-pass membrane protein</topology>
    </subcellularLocation>
</comment>
<keyword evidence="5 9" id="KW-1133">Transmembrane helix</keyword>
<evidence type="ECO:0000256" key="9">
    <source>
        <dbReference type="SAM" id="Phobius"/>
    </source>
</evidence>
<evidence type="ECO:0000256" key="5">
    <source>
        <dbReference type="ARBA" id="ARBA00022989"/>
    </source>
</evidence>
<comment type="similarity">
    <text evidence="2">Belongs to the COX16 family.</text>
</comment>
<dbReference type="AlphaFoldDB" id="A0AAV5F8D7"/>
<keyword evidence="11" id="KW-1185">Reference proteome</keyword>
<organism evidence="10 11">
    <name type="scientific">Eleusine coracana subsp. coracana</name>
    <dbReference type="NCBI Taxonomy" id="191504"/>
    <lineage>
        <taxon>Eukaryota</taxon>
        <taxon>Viridiplantae</taxon>
        <taxon>Streptophyta</taxon>
        <taxon>Embryophyta</taxon>
        <taxon>Tracheophyta</taxon>
        <taxon>Spermatophyta</taxon>
        <taxon>Magnoliopsida</taxon>
        <taxon>Liliopsida</taxon>
        <taxon>Poales</taxon>
        <taxon>Poaceae</taxon>
        <taxon>PACMAD clade</taxon>
        <taxon>Chloridoideae</taxon>
        <taxon>Cynodonteae</taxon>
        <taxon>Eleusininae</taxon>
        <taxon>Eleusine</taxon>
    </lineage>
</organism>
<dbReference type="InterPro" id="IPR020164">
    <property type="entry name" value="Cyt_c_Oxase_assmbl_COX16"/>
</dbReference>
<evidence type="ECO:0000256" key="8">
    <source>
        <dbReference type="SAM" id="MobiDB-lite"/>
    </source>
</evidence>
<keyword evidence="7 9" id="KW-0472">Membrane</keyword>
<evidence type="ECO:0000256" key="3">
    <source>
        <dbReference type="ARBA" id="ARBA00022692"/>
    </source>
</evidence>
<protein>
    <submittedName>
        <fullName evidence="10">Uncharacterized protein</fullName>
    </submittedName>
</protein>
<evidence type="ECO:0000256" key="1">
    <source>
        <dbReference type="ARBA" id="ARBA00004434"/>
    </source>
</evidence>
<proteinExistence type="inferred from homology"/>
<keyword evidence="4" id="KW-0999">Mitochondrion inner membrane</keyword>
<feature type="compositionally biased region" description="Low complexity" evidence="8">
    <location>
        <begin position="285"/>
        <end position="294"/>
    </location>
</feature>
<accession>A0AAV5F8D7</accession>
<evidence type="ECO:0000256" key="6">
    <source>
        <dbReference type="ARBA" id="ARBA00023128"/>
    </source>
</evidence>